<sequence>MWRDSNPLTAASPSEDGFRTLKSRVCQEKRKQYLIWTFLGRYVPTMRQSQDLVSSVGIESGVSYIEVH</sequence>
<evidence type="ECO:0000313" key="1">
    <source>
        <dbReference type="EMBL" id="KYO48311.1"/>
    </source>
</evidence>
<name>A0A151PGT1_ALLMI</name>
<dbReference type="Proteomes" id="UP000050525">
    <property type="component" value="Unassembled WGS sequence"/>
</dbReference>
<organism evidence="1 2">
    <name type="scientific">Alligator mississippiensis</name>
    <name type="common">American alligator</name>
    <dbReference type="NCBI Taxonomy" id="8496"/>
    <lineage>
        <taxon>Eukaryota</taxon>
        <taxon>Metazoa</taxon>
        <taxon>Chordata</taxon>
        <taxon>Craniata</taxon>
        <taxon>Vertebrata</taxon>
        <taxon>Euteleostomi</taxon>
        <taxon>Archelosauria</taxon>
        <taxon>Archosauria</taxon>
        <taxon>Crocodylia</taxon>
        <taxon>Alligatoridae</taxon>
        <taxon>Alligatorinae</taxon>
        <taxon>Alligator</taxon>
    </lineage>
</organism>
<accession>A0A151PGT1</accession>
<proteinExistence type="predicted"/>
<protein>
    <submittedName>
        <fullName evidence="1">Uncharacterized protein</fullName>
    </submittedName>
</protein>
<dbReference type="EMBL" id="AKHW03000227">
    <property type="protein sequence ID" value="KYO48311.1"/>
    <property type="molecule type" value="Genomic_DNA"/>
</dbReference>
<comment type="caution">
    <text evidence="1">The sequence shown here is derived from an EMBL/GenBank/DDBJ whole genome shotgun (WGS) entry which is preliminary data.</text>
</comment>
<gene>
    <name evidence="1" type="ORF">Y1Q_0024679</name>
</gene>
<dbReference type="AlphaFoldDB" id="A0A151PGT1"/>
<keyword evidence="2" id="KW-1185">Reference proteome</keyword>
<evidence type="ECO:0000313" key="2">
    <source>
        <dbReference type="Proteomes" id="UP000050525"/>
    </source>
</evidence>
<reference evidence="1 2" key="1">
    <citation type="journal article" date="2012" name="Genome Biol.">
        <title>Sequencing three crocodilian genomes to illuminate the evolution of archosaurs and amniotes.</title>
        <authorList>
            <person name="St John J.A."/>
            <person name="Braun E.L."/>
            <person name="Isberg S.R."/>
            <person name="Miles L.G."/>
            <person name="Chong A.Y."/>
            <person name="Gongora J."/>
            <person name="Dalzell P."/>
            <person name="Moran C."/>
            <person name="Bed'hom B."/>
            <person name="Abzhanov A."/>
            <person name="Burgess S.C."/>
            <person name="Cooksey A.M."/>
            <person name="Castoe T.A."/>
            <person name="Crawford N.G."/>
            <person name="Densmore L.D."/>
            <person name="Drew J.C."/>
            <person name="Edwards S.V."/>
            <person name="Faircloth B.C."/>
            <person name="Fujita M.K."/>
            <person name="Greenwold M.J."/>
            <person name="Hoffmann F.G."/>
            <person name="Howard J.M."/>
            <person name="Iguchi T."/>
            <person name="Janes D.E."/>
            <person name="Khan S.Y."/>
            <person name="Kohno S."/>
            <person name="de Koning A.J."/>
            <person name="Lance S.L."/>
            <person name="McCarthy F.M."/>
            <person name="McCormack J.E."/>
            <person name="Merchant M.E."/>
            <person name="Peterson D.G."/>
            <person name="Pollock D.D."/>
            <person name="Pourmand N."/>
            <person name="Raney B.J."/>
            <person name="Roessler K.A."/>
            <person name="Sanford J.R."/>
            <person name="Sawyer R.H."/>
            <person name="Schmidt C.J."/>
            <person name="Triplett E.W."/>
            <person name="Tuberville T.D."/>
            <person name="Venegas-Anaya M."/>
            <person name="Howard J.T."/>
            <person name="Jarvis E.D."/>
            <person name="Guillette L.J.Jr."/>
            <person name="Glenn T.C."/>
            <person name="Green R.E."/>
            <person name="Ray D.A."/>
        </authorList>
    </citation>
    <scope>NUCLEOTIDE SEQUENCE [LARGE SCALE GENOMIC DNA]</scope>
    <source>
        <strain evidence="1">KSC_2009_1</strain>
    </source>
</reference>